<keyword evidence="3" id="KW-1185">Reference proteome</keyword>
<feature type="signal peptide" evidence="1">
    <location>
        <begin position="1"/>
        <end position="30"/>
    </location>
</feature>
<gene>
    <name evidence="2" type="ORF">CDAR_413171</name>
</gene>
<evidence type="ECO:0000256" key="1">
    <source>
        <dbReference type="SAM" id="SignalP"/>
    </source>
</evidence>
<evidence type="ECO:0000313" key="2">
    <source>
        <dbReference type="EMBL" id="GIY21487.1"/>
    </source>
</evidence>
<dbReference type="Proteomes" id="UP001054837">
    <property type="component" value="Unassembled WGS sequence"/>
</dbReference>
<organism evidence="2 3">
    <name type="scientific">Caerostris darwini</name>
    <dbReference type="NCBI Taxonomy" id="1538125"/>
    <lineage>
        <taxon>Eukaryota</taxon>
        <taxon>Metazoa</taxon>
        <taxon>Ecdysozoa</taxon>
        <taxon>Arthropoda</taxon>
        <taxon>Chelicerata</taxon>
        <taxon>Arachnida</taxon>
        <taxon>Araneae</taxon>
        <taxon>Araneomorphae</taxon>
        <taxon>Entelegynae</taxon>
        <taxon>Araneoidea</taxon>
        <taxon>Araneidae</taxon>
        <taxon>Caerostris</taxon>
    </lineage>
</organism>
<evidence type="ECO:0000313" key="3">
    <source>
        <dbReference type="Proteomes" id="UP001054837"/>
    </source>
</evidence>
<feature type="non-terminal residue" evidence="2">
    <location>
        <position position="227"/>
    </location>
</feature>
<name>A0AAV4RJI6_9ARAC</name>
<comment type="caution">
    <text evidence="2">The sequence shown here is derived from an EMBL/GenBank/DDBJ whole genome shotgun (WGS) entry which is preliminary data.</text>
</comment>
<dbReference type="AlphaFoldDB" id="A0AAV4RJI6"/>
<keyword evidence="1" id="KW-0732">Signal</keyword>
<protein>
    <submittedName>
        <fullName evidence="2">Uncharacterized protein</fullName>
    </submittedName>
</protein>
<dbReference type="EMBL" id="BPLQ01006304">
    <property type="protein sequence ID" value="GIY21487.1"/>
    <property type="molecule type" value="Genomic_DNA"/>
</dbReference>
<accession>A0AAV4RJI6</accession>
<sequence length="227" mass="25072">MHTSKHKVRYFVIVFVYCVLYFETGASVDSENNFVSLYQYEESDAQAIGNEAMFKATEFQADVQQAEGCDCKNGMCVKKCVSEADDGACKEEAKVCECSPEFGKTTSNECSYCNCGLNINCTFRQTWRGSWERTCICPENYHLGEEDKCQKNCDGDHPCQNGGECKKECANASMVLKELSVNPLPGAVPIASPDSLLTVSTTKEKKRTTVFVRTGASSTIITKKDAN</sequence>
<proteinExistence type="predicted"/>
<reference evidence="2 3" key="1">
    <citation type="submission" date="2021-06" db="EMBL/GenBank/DDBJ databases">
        <title>Caerostris darwini draft genome.</title>
        <authorList>
            <person name="Kono N."/>
            <person name="Arakawa K."/>
        </authorList>
    </citation>
    <scope>NUCLEOTIDE SEQUENCE [LARGE SCALE GENOMIC DNA]</scope>
</reference>
<feature type="chain" id="PRO_5043708263" evidence="1">
    <location>
        <begin position="31"/>
        <end position="227"/>
    </location>
</feature>